<dbReference type="SUPFAM" id="SSF51569">
    <property type="entry name" value="Aldolase"/>
    <property type="match status" value="1"/>
</dbReference>
<dbReference type="InterPro" id="IPR041071">
    <property type="entry name" value="DAHP_snth_FXD"/>
</dbReference>
<accession>A0A174UEI8</accession>
<dbReference type="AlphaFoldDB" id="A0A174UEI8"/>
<dbReference type="Gene3D" id="3.30.70.1140">
    <property type="entry name" value="Phospho-2-dehydro-3-deoxyheptonate aldolase, domain 1"/>
    <property type="match status" value="1"/>
</dbReference>
<dbReference type="InterPro" id="IPR006218">
    <property type="entry name" value="DAHP1/KDSA"/>
</dbReference>
<feature type="domain" description="DAHP synthetase I/KDSA" evidence="2">
    <location>
        <begin position="105"/>
        <end position="343"/>
    </location>
</feature>
<dbReference type="GO" id="GO:0009073">
    <property type="term" value="P:aromatic amino acid family biosynthetic process"/>
    <property type="evidence" value="ECO:0007669"/>
    <property type="project" value="InterPro"/>
</dbReference>
<dbReference type="Proteomes" id="UP000095563">
    <property type="component" value="Unassembled WGS sequence"/>
</dbReference>
<dbReference type="GO" id="GO:0003849">
    <property type="term" value="F:3-deoxy-7-phosphoheptulonate synthase activity"/>
    <property type="evidence" value="ECO:0007669"/>
    <property type="project" value="UniProtKB-EC"/>
</dbReference>
<dbReference type="EC" id="2.5.1.54" evidence="4"/>
<sequence length="353" mass="38712">MGVKKQIEKLYFGGYFMIIVMDPKANEDAIRKVSQVVEGLGLKPHLSMGESHIIIGVVGDASILDSNKLLRFDGVSKVVKVEEPFKKANRLFKPSDTIVDVLGNKIGGGHIGIMAGPCSVESEEQIIQIAKSVKKSGANFLRGGAFKPRTSPYSFQGLELDGLELLKKAKDVTGLPIVTELMSTDYIDEFVENVDVIQIGARNMQNFDLLKQVGKTKTPILLKRGLSATIEEWLMSAEYIMAGGNENVILCERGIRTFETYTRNTLDLSAIPVVKKLSHLPVIVDPSHAAGYWYLVEPLAKAAIMAGADGLMIEVHNDPKNALSDGQQSIKEESFDKLMEKVKAICEFEGKTL</sequence>
<proteinExistence type="predicted"/>
<dbReference type="InterPro" id="IPR052899">
    <property type="entry name" value="Class-I_DAHP_synthase"/>
</dbReference>
<dbReference type="Gene3D" id="3.20.20.70">
    <property type="entry name" value="Aldolase class I"/>
    <property type="match status" value="1"/>
</dbReference>
<name>A0A174UEI8_9CLOT</name>
<dbReference type="Pfam" id="PF18152">
    <property type="entry name" value="DAHP_snth_FXD"/>
    <property type="match status" value="1"/>
</dbReference>
<dbReference type="NCBIfam" id="TIGR01361">
    <property type="entry name" value="DAHP_synth_Bsub"/>
    <property type="match status" value="1"/>
</dbReference>
<dbReference type="GO" id="GO:0016832">
    <property type="term" value="F:aldehyde-lyase activity"/>
    <property type="evidence" value="ECO:0007669"/>
    <property type="project" value="InterPro"/>
</dbReference>
<dbReference type="PANTHER" id="PTHR43018">
    <property type="entry name" value="PHOSPHO-2-DEHYDRO-3-DEOXYHEPTONATE ALDOLASE"/>
    <property type="match status" value="1"/>
</dbReference>
<feature type="domain" description="DAHP synthase ferredoxin-like" evidence="3">
    <location>
        <begin position="17"/>
        <end position="83"/>
    </location>
</feature>
<evidence type="ECO:0000313" key="4">
    <source>
        <dbReference type="EMBL" id="CUQ18418.1"/>
    </source>
</evidence>
<dbReference type="InterPro" id="IPR013785">
    <property type="entry name" value="Aldolase_TIM"/>
</dbReference>
<keyword evidence="1 4" id="KW-0808">Transferase</keyword>
<evidence type="ECO:0000259" key="2">
    <source>
        <dbReference type="Pfam" id="PF00793"/>
    </source>
</evidence>
<protein>
    <submittedName>
        <fullName evidence="4">Phospho-2-dehydro-3-deoxyheptonate aldolase AroF</fullName>
        <ecNumber evidence="4">2.5.1.54</ecNumber>
    </submittedName>
</protein>
<reference evidence="4 5" key="1">
    <citation type="submission" date="2015-09" db="EMBL/GenBank/DDBJ databases">
        <authorList>
            <consortium name="Pathogen Informatics"/>
        </authorList>
    </citation>
    <scope>NUCLEOTIDE SEQUENCE [LARGE SCALE GENOMIC DNA]</scope>
    <source>
        <strain evidence="4 5">2789STDY5834956</strain>
    </source>
</reference>
<dbReference type="NCBIfam" id="NF009239">
    <property type="entry name" value="PRK12595.1"/>
    <property type="match status" value="1"/>
</dbReference>
<dbReference type="Pfam" id="PF00793">
    <property type="entry name" value="DAHP_synth_1"/>
    <property type="match status" value="1"/>
</dbReference>
<dbReference type="InterPro" id="IPR006268">
    <property type="entry name" value="DAHP_syn_2"/>
</dbReference>
<gene>
    <name evidence="4" type="primary">aroF_1</name>
    <name evidence="4" type="ORF">ERS852568_02270</name>
</gene>
<evidence type="ECO:0000256" key="1">
    <source>
        <dbReference type="ARBA" id="ARBA00022679"/>
    </source>
</evidence>
<evidence type="ECO:0000313" key="5">
    <source>
        <dbReference type="Proteomes" id="UP000095563"/>
    </source>
</evidence>
<organism evidence="4 5">
    <name type="scientific">Clostridium baratii</name>
    <dbReference type="NCBI Taxonomy" id="1561"/>
    <lineage>
        <taxon>Bacteria</taxon>
        <taxon>Bacillati</taxon>
        <taxon>Bacillota</taxon>
        <taxon>Clostridia</taxon>
        <taxon>Eubacteriales</taxon>
        <taxon>Clostridiaceae</taxon>
        <taxon>Clostridium</taxon>
    </lineage>
</organism>
<dbReference type="NCBIfam" id="NF006421">
    <property type="entry name" value="PRK08673.1"/>
    <property type="match status" value="1"/>
</dbReference>
<dbReference type="PANTHER" id="PTHR43018:SF1">
    <property type="entry name" value="PROTEIN AROA(G)"/>
    <property type="match status" value="1"/>
</dbReference>
<evidence type="ECO:0000259" key="3">
    <source>
        <dbReference type="Pfam" id="PF18152"/>
    </source>
</evidence>
<dbReference type="EMBL" id="CZBO01000004">
    <property type="protein sequence ID" value="CUQ18418.1"/>
    <property type="molecule type" value="Genomic_DNA"/>
</dbReference>